<dbReference type="GeneID" id="111116246"/>
<accession>A0A8B8C5R1</accession>
<dbReference type="KEGG" id="cvn:111116246"/>
<dbReference type="PANTHER" id="PTHR24035:SF109">
    <property type="entry name" value="PROTEIN DRAPER"/>
    <property type="match status" value="1"/>
</dbReference>
<sequence length="337" mass="37816">MYHMINETPTEVTFIGQRESNFINIVIYHNNPITVCEVEASGCEKGFYGENCTECDLPANCETCDVTNSSCYRCHSNFTGPDCLQENNNLILGGRYLALAHFSYDMTSGFPLDPLLMTDGIVEKSMCQNVDGFPTRLLFRILDDEKHSLNVKMINVYLSFKNIQDDENITIHIFAEKYKFGYYNWSSTFNISSDEVYRIPFAFNTNMVYTEITISYSDNTLPGSLLVCEIEAIGCLSGYYGTPCRPCDLSGCSTRECQPLDGSCACGWVPYNTTSCSEGRLCKSGWFGKYCDQRCSSHCNVSNDCYQDNGSCKGGCADGWMSDRCDQGKIHETLQLV</sequence>
<name>A0A8B8C5R1_CRAVI</name>
<reference evidence="2" key="1">
    <citation type="submission" date="2025-08" db="UniProtKB">
        <authorList>
            <consortium name="RefSeq"/>
        </authorList>
    </citation>
    <scope>IDENTIFICATION</scope>
    <source>
        <tissue evidence="2">Whole sample</tissue>
    </source>
</reference>
<dbReference type="AlphaFoldDB" id="A0A8B8C5R1"/>
<dbReference type="Gene3D" id="2.170.300.10">
    <property type="entry name" value="Tie2 ligand-binding domain superfamily"/>
    <property type="match status" value="1"/>
</dbReference>
<gene>
    <name evidence="2" type="primary">LOC111116246</name>
</gene>
<organism evidence="1 2">
    <name type="scientific">Crassostrea virginica</name>
    <name type="common">Eastern oyster</name>
    <dbReference type="NCBI Taxonomy" id="6565"/>
    <lineage>
        <taxon>Eukaryota</taxon>
        <taxon>Metazoa</taxon>
        <taxon>Spiralia</taxon>
        <taxon>Lophotrochozoa</taxon>
        <taxon>Mollusca</taxon>
        <taxon>Bivalvia</taxon>
        <taxon>Autobranchia</taxon>
        <taxon>Pteriomorphia</taxon>
        <taxon>Ostreida</taxon>
        <taxon>Ostreoidea</taxon>
        <taxon>Ostreidae</taxon>
        <taxon>Crassostrea</taxon>
    </lineage>
</organism>
<keyword evidence="1" id="KW-1185">Reference proteome</keyword>
<evidence type="ECO:0000313" key="2">
    <source>
        <dbReference type="RefSeq" id="XP_022310940.1"/>
    </source>
</evidence>
<evidence type="ECO:0000313" key="1">
    <source>
        <dbReference type="Proteomes" id="UP000694844"/>
    </source>
</evidence>
<dbReference type="Proteomes" id="UP000694844">
    <property type="component" value="Chromosome 10"/>
</dbReference>
<dbReference type="PANTHER" id="PTHR24035">
    <property type="entry name" value="MULTIPLE EPIDERMAL GROWTH FACTOR-LIKE DOMAINS PROTEIN"/>
    <property type="match status" value="1"/>
</dbReference>
<dbReference type="InterPro" id="IPR052108">
    <property type="entry name" value="MEGF/SIB"/>
</dbReference>
<dbReference type="RefSeq" id="XP_022310940.1">
    <property type="nucleotide sequence ID" value="XM_022455232.1"/>
</dbReference>
<proteinExistence type="predicted"/>
<protein>
    <submittedName>
        <fullName evidence="2">Uncharacterized protein LOC111116246</fullName>
    </submittedName>
</protein>